<comment type="caution">
    <text evidence="2">The sequence shown here is derived from an EMBL/GenBank/DDBJ whole genome shotgun (WGS) entry which is preliminary data.</text>
</comment>
<reference evidence="2 3" key="1">
    <citation type="journal article" date="2019" name="Sci. Rep.">
        <title>Orb-weaving spider Araneus ventricosus genome elucidates the spidroin gene catalogue.</title>
        <authorList>
            <person name="Kono N."/>
            <person name="Nakamura H."/>
            <person name="Ohtoshi R."/>
            <person name="Moran D.A.P."/>
            <person name="Shinohara A."/>
            <person name="Yoshida Y."/>
            <person name="Fujiwara M."/>
            <person name="Mori M."/>
            <person name="Tomita M."/>
            <person name="Arakawa K."/>
        </authorList>
    </citation>
    <scope>NUCLEOTIDE SEQUENCE [LARGE SCALE GENOMIC DNA]</scope>
</reference>
<dbReference type="AlphaFoldDB" id="A0A4Y2V4F0"/>
<accession>A0A4Y2V4F0</accession>
<feature type="compositionally biased region" description="Basic residues" evidence="1">
    <location>
        <begin position="70"/>
        <end position="87"/>
    </location>
</feature>
<gene>
    <name evidence="2" type="ORF">AVEN_93123_1</name>
</gene>
<name>A0A4Y2V4F0_ARAVE</name>
<evidence type="ECO:0000313" key="2">
    <source>
        <dbReference type="EMBL" id="GBO19342.1"/>
    </source>
</evidence>
<evidence type="ECO:0000313" key="3">
    <source>
        <dbReference type="Proteomes" id="UP000499080"/>
    </source>
</evidence>
<dbReference type="Proteomes" id="UP000499080">
    <property type="component" value="Unassembled WGS sequence"/>
</dbReference>
<feature type="region of interest" description="Disordered" evidence="1">
    <location>
        <begin position="58"/>
        <end position="87"/>
    </location>
</feature>
<organism evidence="2 3">
    <name type="scientific">Araneus ventricosus</name>
    <name type="common">Orbweaver spider</name>
    <name type="synonym">Epeira ventricosa</name>
    <dbReference type="NCBI Taxonomy" id="182803"/>
    <lineage>
        <taxon>Eukaryota</taxon>
        <taxon>Metazoa</taxon>
        <taxon>Ecdysozoa</taxon>
        <taxon>Arthropoda</taxon>
        <taxon>Chelicerata</taxon>
        <taxon>Arachnida</taxon>
        <taxon>Araneae</taxon>
        <taxon>Araneomorphae</taxon>
        <taxon>Entelegynae</taxon>
        <taxon>Araneoidea</taxon>
        <taxon>Araneidae</taxon>
        <taxon>Araneus</taxon>
    </lineage>
</organism>
<evidence type="ECO:0000256" key="1">
    <source>
        <dbReference type="SAM" id="MobiDB-lite"/>
    </source>
</evidence>
<proteinExistence type="predicted"/>
<dbReference type="EMBL" id="BGPR01042813">
    <property type="protein sequence ID" value="GBO19342.1"/>
    <property type="molecule type" value="Genomic_DNA"/>
</dbReference>
<sequence length="128" mass="14268">MNAVSIPGSEELEVLSPSCIEISQGKTRDFLLSTLLQSPDCSSVLSIISICEDVGQQHHPQQRLREGQRHGFHAGQHHKPPLSKRKQTQNWSVVTVMAYVFFRLSARKLSLYCLPVGPTDTEKRAKGS</sequence>
<keyword evidence="3" id="KW-1185">Reference proteome</keyword>
<protein>
    <submittedName>
        <fullName evidence="2">Uncharacterized protein</fullName>
    </submittedName>
</protein>